<dbReference type="Pfam" id="PF13083">
    <property type="entry name" value="KH_KhpA-B"/>
    <property type="match status" value="1"/>
</dbReference>
<keyword evidence="1" id="KW-0963">Cytoplasm</keyword>
<dbReference type="InterPro" id="IPR020627">
    <property type="entry name" value="KhpA"/>
</dbReference>
<dbReference type="AlphaFoldDB" id="A0A2W4WC81"/>
<feature type="compositionally biased region" description="Basic and acidic residues" evidence="3">
    <location>
        <begin position="91"/>
        <end position="125"/>
    </location>
</feature>
<dbReference type="GO" id="GO:0003723">
    <property type="term" value="F:RNA binding"/>
    <property type="evidence" value="ECO:0007669"/>
    <property type="project" value="UniProtKB-KW"/>
</dbReference>
<evidence type="ECO:0000256" key="2">
    <source>
        <dbReference type="ARBA" id="ARBA00022884"/>
    </source>
</evidence>
<dbReference type="EMBL" id="QBML01000008">
    <property type="protein sequence ID" value="PZO42110.1"/>
    <property type="molecule type" value="Genomic_DNA"/>
</dbReference>
<evidence type="ECO:0000313" key="5">
    <source>
        <dbReference type="Proteomes" id="UP000249467"/>
    </source>
</evidence>
<dbReference type="Proteomes" id="UP000249467">
    <property type="component" value="Unassembled WGS sequence"/>
</dbReference>
<comment type="caution">
    <text evidence="4">The sequence shown here is derived from an EMBL/GenBank/DDBJ whole genome shotgun (WGS) entry which is preliminary data.</text>
</comment>
<reference evidence="4 5" key="2">
    <citation type="submission" date="2018-06" db="EMBL/GenBank/DDBJ databases">
        <title>Metagenomic assembly of (sub)arctic Cyanobacteria and their associated microbiome from non-axenic cultures.</title>
        <authorList>
            <person name="Baurain D."/>
        </authorList>
    </citation>
    <scope>NUCLEOTIDE SEQUENCE [LARGE SCALE GENOMIC DNA]</scope>
    <source>
        <strain evidence="4">ULC066bin1</strain>
    </source>
</reference>
<dbReference type="PANTHER" id="PTHR34654">
    <property type="entry name" value="UPF0109 PROTEIN SCO5592"/>
    <property type="match status" value="1"/>
</dbReference>
<dbReference type="CDD" id="cd22533">
    <property type="entry name" value="KH-II_YlqC-like"/>
    <property type="match status" value="1"/>
</dbReference>
<evidence type="ECO:0000313" key="4">
    <source>
        <dbReference type="EMBL" id="PZO42110.1"/>
    </source>
</evidence>
<keyword evidence="2" id="KW-0694">RNA-binding</keyword>
<gene>
    <name evidence="4" type="ORF">DCF19_07630</name>
</gene>
<evidence type="ECO:0000256" key="1">
    <source>
        <dbReference type="ARBA" id="ARBA00022490"/>
    </source>
</evidence>
<proteinExistence type="predicted"/>
<sequence>MPDYNALISFLLKPLLAHPDALRVDFESNSKSDRVWIRVAFDPEDRGRIFGKGGRTIQAVRTVVMTAAEEAGHNARFEVFDPTPNANSDDYQDRNTDRSEPERQQVQVERPRINVEKPKQREINN</sequence>
<organism evidence="4 5">
    <name type="scientific">Pseudanabaena frigida</name>
    <dbReference type="NCBI Taxonomy" id="945775"/>
    <lineage>
        <taxon>Bacteria</taxon>
        <taxon>Bacillati</taxon>
        <taxon>Cyanobacteriota</taxon>
        <taxon>Cyanophyceae</taxon>
        <taxon>Pseudanabaenales</taxon>
        <taxon>Pseudanabaenaceae</taxon>
        <taxon>Pseudanabaena</taxon>
    </lineage>
</organism>
<accession>A0A2W4WC81</accession>
<reference evidence="4 5" key="1">
    <citation type="submission" date="2018-04" db="EMBL/GenBank/DDBJ databases">
        <authorList>
            <person name="Go L.Y."/>
            <person name="Mitchell J.A."/>
        </authorList>
    </citation>
    <scope>NUCLEOTIDE SEQUENCE [LARGE SCALE GENOMIC DNA]</scope>
    <source>
        <strain evidence="4">ULC066bin1</strain>
    </source>
</reference>
<protein>
    <submittedName>
        <fullName evidence="4">KH domain-containing protein</fullName>
    </submittedName>
</protein>
<evidence type="ECO:0000256" key="3">
    <source>
        <dbReference type="SAM" id="MobiDB-lite"/>
    </source>
</evidence>
<name>A0A2W4WC81_9CYAN</name>
<feature type="region of interest" description="Disordered" evidence="3">
    <location>
        <begin position="75"/>
        <end position="125"/>
    </location>
</feature>
<dbReference type="PANTHER" id="PTHR34654:SF1">
    <property type="entry name" value="RNA-BINDING PROTEIN KHPA"/>
    <property type="match status" value="1"/>
</dbReference>